<dbReference type="PANTHER" id="PTHR43586:SF4">
    <property type="entry name" value="ISOPENICILLIN N EPIMERASE"/>
    <property type="match status" value="1"/>
</dbReference>
<proteinExistence type="inferred from homology"/>
<evidence type="ECO:0000313" key="7">
    <source>
        <dbReference type="Proteomes" id="UP000218418"/>
    </source>
</evidence>
<dbReference type="InterPro" id="IPR015422">
    <property type="entry name" value="PyrdxlP-dep_Trfase_small"/>
</dbReference>
<evidence type="ECO:0000256" key="2">
    <source>
        <dbReference type="ARBA" id="ARBA00022898"/>
    </source>
</evidence>
<dbReference type="InterPro" id="IPR015421">
    <property type="entry name" value="PyrdxlP-dep_Trfase_major"/>
</dbReference>
<comment type="cofactor">
    <cofactor evidence="1 4">
        <name>pyridoxal 5'-phosphate</name>
        <dbReference type="ChEBI" id="CHEBI:597326"/>
    </cofactor>
</comment>
<dbReference type="PROSITE" id="PS00595">
    <property type="entry name" value="AA_TRANSFER_CLASS_5"/>
    <property type="match status" value="1"/>
</dbReference>
<name>A0A1Z4LMF4_9CYAN</name>
<dbReference type="InterPro" id="IPR020578">
    <property type="entry name" value="Aminotrans_V_PyrdxlP_BS"/>
</dbReference>
<dbReference type="Pfam" id="PF00266">
    <property type="entry name" value="Aminotran_5"/>
    <property type="match status" value="1"/>
</dbReference>
<evidence type="ECO:0000256" key="1">
    <source>
        <dbReference type="ARBA" id="ARBA00001933"/>
    </source>
</evidence>
<dbReference type="OrthoDB" id="9804366at2"/>
<organism evidence="6 7">
    <name type="scientific">Calothrix parasitica NIES-267</name>
    <dbReference type="NCBI Taxonomy" id="1973488"/>
    <lineage>
        <taxon>Bacteria</taxon>
        <taxon>Bacillati</taxon>
        <taxon>Cyanobacteriota</taxon>
        <taxon>Cyanophyceae</taxon>
        <taxon>Nostocales</taxon>
        <taxon>Calotrichaceae</taxon>
        <taxon>Calothrix</taxon>
    </lineage>
</organism>
<evidence type="ECO:0000256" key="4">
    <source>
        <dbReference type="RuleBase" id="RU004504"/>
    </source>
</evidence>
<protein>
    <submittedName>
        <fullName evidence="6">Class V aminotransferase</fullName>
    </submittedName>
</protein>
<evidence type="ECO:0000259" key="5">
    <source>
        <dbReference type="Pfam" id="PF00266"/>
    </source>
</evidence>
<keyword evidence="6" id="KW-0808">Transferase</keyword>
<keyword evidence="7" id="KW-1185">Reference proteome</keyword>
<evidence type="ECO:0000256" key="3">
    <source>
        <dbReference type="RuleBase" id="RU004075"/>
    </source>
</evidence>
<gene>
    <name evidence="6" type="ORF">NIES267_17570</name>
</gene>
<keyword evidence="6" id="KW-0032">Aminotransferase</keyword>
<sequence length="395" mass="44102">MTSISATQTSLHQYRQKFPALKNKAYFNFGGQGPMPKSAMDAVIQAQDEIQRLGPFGNQVNSWLIQQTKATRVAIATELNVPSETITLTEDVTVGCNIAMWGIEWKAGDHILLTDCEHPGIIATVQEIARRFSVEVSSCPVMATLNEGDPVAIIAENLRPNTRMVVLSHVLWNTGQVLSLEKIVEACRNNNTKLMVDAAQSVGLLPLNLTETGVDFYAFTGHKWLCGPPGVGGLYVRPQARESLYPTFVGWRSVVVDGNARPVKWQETGERYEIATSAYPFYVGLTEAISVHQEWGTPQKRYEQICRNTEYLWQKLMEVSGIKCLKNSSPESGLVSFQLEDNQSKTSLELVKFLESKQIFTRTILDPDCVRACVHYFTLESEIDQLVEEISGFCN</sequence>
<dbReference type="Gene3D" id="3.40.640.10">
    <property type="entry name" value="Type I PLP-dependent aspartate aminotransferase-like (Major domain)"/>
    <property type="match status" value="1"/>
</dbReference>
<dbReference type="AlphaFoldDB" id="A0A1Z4LMF4"/>
<dbReference type="Proteomes" id="UP000218418">
    <property type="component" value="Chromosome"/>
</dbReference>
<keyword evidence="2" id="KW-0663">Pyridoxal phosphate</keyword>
<dbReference type="SUPFAM" id="SSF53383">
    <property type="entry name" value="PLP-dependent transferases"/>
    <property type="match status" value="1"/>
</dbReference>
<evidence type="ECO:0000313" key="6">
    <source>
        <dbReference type="EMBL" id="BAY82278.1"/>
    </source>
</evidence>
<dbReference type="InterPro" id="IPR000192">
    <property type="entry name" value="Aminotrans_V_dom"/>
</dbReference>
<feature type="domain" description="Aminotransferase class V" evidence="5">
    <location>
        <begin position="64"/>
        <end position="371"/>
    </location>
</feature>
<accession>A0A1Z4LMF4</accession>
<reference evidence="6 7" key="1">
    <citation type="submission" date="2017-06" db="EMBL/GenBank/DDBJ databases">
        <title>Genome sequencing of cyanobaciteial culture collection at National Institute for Environmental Studies (NIES).</title>
        <authorList>
            <person name="Hirose Y."/>
            <person name="Shimura Y."/>
            <person name="Fujisawa T."/>
            <person name="Nakamura Y."/>
            <person name="Kawachi M."/>
        </authorList>
    </citation>
    <scope>NUCLEOTIDE SEQUENCE [LARGE SCALE GENOMIC DNA]</scope>
    <source>
        <strain evidence="6 7">NIES-267</strain>
    </source>
</reference>
<dbReference type="EMBL" id="AP018227">
    <property type="protein sequence ID" value="BAY82278.1"/>
    <property type="molecule type" value="Genomic_DNA"/>
</dbReference>
<dbReference type="InterPro" id="IPR015424">
    <property type="entry name" value="PyrdxlP-dep_Trfase"/>
</dbReference>
<dbReference type="GO" id="GO:0008483">
    <property type="term" value="F:transaminase activity"/>
    <property type="evidence" value="ECO:0007669"/>
    <property type="project" value="UniProtKB-KW"/>
</dbReference>
<dbReference type="PANTHER" id="PTHR43586">
    <property type="entry name" value="CYSTEINE DESULFURASE"/>
    <property type="match status" value="1"/>
</dbReference>
<dbReference type="Gene3D" id="3.90.1150.10">
    <property type="entry name" value="Aspartate Aminotransferase, domain 1"/>
    <property type="match status" value="1"/>
</dbReference>
<comment type="similarity">
    <text evidence="3">Belongs to the class-V pyridoxal-phosphate-dependent aminotransferase family.</text>
</comment>